<accession>A0A0S3PS08</accession>
<keyword evidence="3" id="KW-0378">Hydrolase</keyword>
<dbReference type="PROSITE" id="PS51318">
    <property type="entry name" value="TAT"/>
    <property type="match status" value="1"/>
</dbReference>
<feature type="chain" id="PRO_5006615567" evidence="1">
    <location>
        <begin position="17"/>
        <end position="358"/>
    </location>
</feature>
<gene>
    <name evidence="3" type="ORF">GJW-30_1_01271</name>
</gene>
<dbReference type="InterPro" id="IPR036866">
    <property type="entry name" value="RibonucZ/Hydroxyglut_hydro"/>
</dbReference>
<sequence>MNLTRRRFFISFAALAAAGGAFMTGWSALARYYDGPVSDHFDGTQFFDQYGTPPKALSSVLKWMIESKLPGNSVAVWPTNVANGTFAPPPPRVDGDALRVTAIGHASMLIQTAGLNILIDPVWSQRASPFTFAGPKRARAPGIAFDALPKIDIVLVTHNHYDHLDIATLKLLADKHNPRVVTPLGNDTIMRADVPAIRAEAYDWGDRVDLGNGVSAALHPSRHWSARGIGDRNKALWAAFALKTPGGSIYHVGDSGYGDGHHFRTAREKYGPFRLAILPVGAYEPRWFMKDQHMNPDDAVKTLADLGAPRAIGHHFGTFQLTDEAIDAPRMALTAACKAASISENDFRMLLPGEGWEL</sequence>
<feature type="domain" description="Metallo-beta-lactamase" evidence="2">
    <location>
        <begin position="116"/>
        <end position="316"/>
    </location>
</feature>
<evidence type="ECO:0000313" key="3">
    <source>
        <dbReference type="EMBL" id="BAT58744.1"/>
    </source>
</evidence>
<evidence type="ECO:0000313" key="4">
    <source>
        <dbReference type="Proteomes" id="UP000236884"/>
    </source>
</evidence>
<dbReference type="Pfam" id="PF12706">
    <property type="entry name" value="Lactamase_B_2"/>
    <property type="match status" value="1"/>
</dbReference>
<dbReference type="InterPro" id="IPR001279">
    <property type="entry name" value="Metallo-B-lactamas"/>
</dbReference>
<evidence type="ECO:0000256" key="1">
    <source>
        <dbReference type="SAM" id="SignalP"/>
    </source>
</evidence>
<dbReference type="InterPro" id="IPR006311">
    <property type="entry name" value="TAT_signal"/>
</dbReference>
<dbReference type="PANTHER" id="PTHR15032:SF4">
    <property type="entry name" value="N-ACYL-PHOSPHATIDYLETHANOLAMINE-HYDROLYZING PHOSPHOLIPASE D"/>
    <property type="match status" value="1"/>
</dbReference>
<dbReference type="OrthoDB" id="9805728at2"/>
<dbReference type="Gene3D" id="3.60.15.10">
    <property type="entry name" value="Ribonuclease Z/Hydroxyacylglutathione hydrolase-like"/>
    <property type="match status" value="1"/>
</dbReference>
<dbReference type="SUPFAM" id="SSF56281">
    <property type="entry name" value="Metallo-hydrolase/oxidoreductase"/>
    <property type="match status" value="1"/>
</dbReference>
<dbReference type="KEGG" id="vgo:GJW-30_1_01271"/>
<keyword evidence="4" id="KW-1185">Reference proteome</keyword>
<dbReference type="RefSeq" id="WP_096353125.1">
    <property type="nucleotide sequence ID" value="NZ_AP014946.1"/>
</dbReference>
<name>A0A0S3PS08_9BRAD</name>
<dbReference type="PANTHER" id="PTHR15032">
    <property type="entry name" value="N-ACYL-PHOSPHATIDYLETHANOLAMINE-HYDROLYZING PHOSPHOLIPASE D"/>
    <property type="match status" value="1"/>
</dbReference>
<feature type="signal peptide" evidence="1">
    <location>
        <begin position="1"/>
        <end position="16"/>
    </location>
</feature>
<dbReference type="AlphaFoldDB" id="A0A0S3PS08"/>
<evidence type="ECO:0000259" key="2">
    <source>
        <dbReference type="Pfam" id="PF12706"/>
    </source>
</evidence>
<keyword evidence="1" id="KW-0732">Signal</keyword>
<organism evidence="3 4">
    <name type="scientific">Variibacter gotjawalensis</name>
    <dbReference type="NCBI Taxonomy" id="1333996"/>
    <lineage>
        <taxon>Bacteria</taxon>
        <taxon>Pseudomonadati</taxon>
        <taxon>Pseudomonadota</taxon>
        <taxon>Alphaproteobacteria</taxon>
        <taxon>Hyphomicrobiales</taxon>
        <taxon>Nitrobacteraceae</taxon>
        <taxon>Variibacter</taxon>
    </lineage>
</organism>
<reference evidence="3 4" key="1">
    <citation type="submission" date="2015-08" db="EMBL/GenBank/DDBJ databases">
        <title>Investigation of the bacterial diversity of lava forest soil.</title>
        <authorList>
            <person name="Lee J.S."/>
        </authorList>
    </citation>
    <scope>NUCLEOTIDE SEQUENCE [LARGE SCALE GENOMIC DNA]</scope>
    <source>
        <strain evidence="3 4">GJW-30</strain>
    </source>
</reference>
<protein>
    <submittedName>
        <fullName evidence="3">Metal-dependent hydrolase</fullName>
    </submittedName>
</protein>
<dbReference type="GO" id="GO:0016787">
    <property type="term" value="F:hydrolase activity"/>
    <property type="evidence" value="ECO:0007669"/>
    <property type="project" value="UniProtKB-KW"/>
</dbReference>
<proteinExistence type="predicted"/>
<dbReference type="EMBL" id="AP014946">
    <property type="protein sequence ID" value="BAT58744.1"/>
    <property type="molecule type" value="Genomic_DNA"/>
</dbReference>
<dbReference type="Proteomes" id="UP000236884">
    <property type="component" value="Chromosome"/>
</dbReference>
<dbReference type="GO" id="GO:0005737">
    <property type="term" value="C:cytoplasm"/>
    <property type="evidence" value="ECO:0007669"/>
    <property type="project" value="TreeGrafter"/>
</dbReference>